<comment type="caution">
    <text evidence="4">The sequence shown here is derived from an EMBL/GenBank/DDBJ whole genome shotgun (WGS) entry which is preliminary data.</text>
</comment>
<keyword evidence="1" id="KW-0479">Metal-binding</keyword>
<dbReference type="Pfam" id="PF00459">
    <property type="entry name" value="Inositol_P"/>
    <property type="match status" value="1"/>
</dbReference>
<dbReference type="GO" id="GO:0008934">
    <property type="term" value="F:inositol monophosphate 1-phosphatase activity"/>
    <property type="evidence" value="ECO:0007669"/>
    <property type="project" value="TreeGrafter"/>
</dbReference>
<dbReference type="GO" id="GO:0007165">
    <property type="term" value="P:signal transduction"/>
    <property type="evidence" value="ECO:0007669"/>
    <property type="project" value="TreeGrafter"/>
</dbReference>
<feature type="non-terminal residue" evidence="4">
    <location>
        <position position="186"/>
    </location>
</feature>
<dbReference type="PANTHER" id="PTHR20854">
    <property type="entry name" value="INOSITOL MONOPHOSPHATASE"/>
    <property type="match status" value="1"/>
</dbReference>
<reference evidence="4" key="1">
    <citation type="journal article" date="2015" name="Nature">
        <title>Complex archaea that bridge the gap between prokaryotes and eukaryotes.</title>
        <authorList>
            <person name="Spang A."/>
            <person name="Saw J.H."/>
            <person name="Jorgensen S.L."/>
            <person name="Zaremba-Niedzwiedzka K."/>
            <person name="Martijn J."/>
            <person name="Lind A.E."/>
            <person name="van Eijk R."/>
            <person name="Schleper C."/>
            <person name="Guy L."/>
            <person name="Ettema T.J."/>
        </authorList>
    </citation>
    <scope>NUCLEOTIDE SEQUENCE</scope>
</reference>
<evidence type="ECO:0008006" key="5">
    <source>
        <dbReference type="Google" id="ProtNLM"/>
    </source>
</evidence>
<accession>A0A0F9KTP2</accession>
<sequence>MPTLSQRDLVEIERQAVELATMAGAQITAALGRTLAVRYKGEADKREALRDPVSEIDEEIEVLIRERVASFFPGQDVLGEESEERPGRDHDIVWTIDPIDGTANFVNGFPLFAASIGVLNRGVPVVGAVWCSTSHALRSGVYHARLGGPLSFESEDFEAVLSPDVRRRLIGLGKGLDAAGLPGDLR</sequence>
<protein>
    <recommendedName>
        <fullName evidence="5">Inositol-1-monophosphatase</fullName>
    </recommendedName>
</protein>
<dbReference type="AlphaFoldDB" id="A0A0F9KTP2"/>
<dbReference type="SUPFAM" id="SSF56655">
    <property type="entry name" value="Carbohydrate phosphatase"/>
    <property type="match status" value="1"/>
</dbReference>
<name>A0A0F9KTP2_9ZZZZ</name>
<dbReference type="EMBL" id="LAZR01012712">
    <property type="protein sequence ID" value="KKM25468.1"/>
    <property type="molecule type" value="Genomic_DNA"/>
</dbReference>
<organism evidence="4">
    <name type="scientific">marine sediment metagenome</name>
    <dbReference type="NCBI Taxonomy" id="412755"/>
    <lineage>
        <taxon>unclassified sequences</taxon>
        <taxon>metagenomes</taxon>
        <taxon>ecological metagenomes</taxon>
    </lineage>
</organism>
<evidence type="ECO:0000256" key="3">
    <source>
        <dbReference type="ARBA" id="ARBA00022842"/>
    </source>
</evidence>
<evidence type="ECO:0000256" key="2">
    <source>
        <dbReference type="ARBA" id="ARBA00022801"/>
    </source>
</evidence>
<dbReference type="PANTHER" id="PTHR20854:SF4">
    <property type="entry name" value="INOSITOL-1-MONOPHOSPHATASE-RELATED"/>
    <property type="match status" value="1"/>
</dbReference>
<dbReference type="InterPro" id="IPR000760">
    <property type="entry name" value="Inositol_monophosphatase-like"/>
</dbReference>
<proteinExistence type="predicted"/>
<dbReference type="PROSITE" id="PS00629">
    <property type="entry name" value="IMP_1"/>
    <property type="match status" value="1"/>
</dbReference>
<keyword evidence="2" id="KW-0378">Hydrolase</keyword>
<dbReference type="InterPro" id="IPR020583">
    <property type="entry name" value="Inositol_monoP_metal-BS"/>
</dbReference>
<keyword evidence="3" id="KW-0460">Magnesium</keyword>
<evidence type="ECO:0000256" key="1">
    <source>
        <dbReference type="ARBA" id="ARBA00022723"/>
    </source>
</evidence>
<dbReference type="GO" id="GO:0046872">
    <property type="term" value="F:metal ion binding"/>
    <property type="evidence" value="ECO:0007669"/>
    <property type="project" value="UniProtKB-KW"/>
</dbReference>
<dbReference type="Gene3D" id="3.30.540.10">
    <property type="entry name" value="Fructose-1,6-Bisphosphatase, subunit A, domain 1"/>
    <property type="match status" value="1"/>
</dbReference>
<dbReference type="PRINTS" id="PR00377">
    <property type="entry name" value="IMPHPHTASES"/>
</dbReference>
<dbReference type="GO" id="GO:0006020">
    <property type="term" value="P:inositol metabolic process"/>
    <property type="evidence" value="ECO:0007669"/>
    <property type="project" value="TreeGrafter"/>
</dbReference>
<gene>
    <name evidence="4" type="ORF">LCGC14_1594630</name>
</gene>
<evidence type="ECO:0000313" key="4">
    <source>
        <dbReference type="EMBL" id="KKM25468.1"/>
    </source>
</evidence>